<name>A0A8C0MLW0_CANLF</name>
<proteinExistence type="inferred from homology"/>
<feature type="compositionally biased region" description="Low complexity" evidence="2">
    <location>
        <begin position="30"/>
        <end position="44"/>
    </location>
</feature>
<evidence type="ECO:0000313" key="3">
    <source>
        <dbReference type="Ensembl" id="ENSCAFP00030012298.1"/>
    </source>
</evidence>
<comment type="similarity">
    <text evidence="1">Belongs to the FAM72 family.</text>
</comment>
<dbReference type="Proteomes" id="UP000694429">
    <property type="component" value="Chromosome 38"/>
</dbReference>
<dbReference type="AlphaFoldDB" id="A0A8C0MLW0"/>
<reference evidence="3" key="1">
    <citation type="submission" date="2019-03" db="EMBL/GenBank/DDBJ databases">
        <authorList>
            <person name="Warren W.C."/>
            <person name="Johnson G.S."/>
        </authorList>
    </citation>
    <scope>NUCLEOTIDE SEQUENCE [LARGE SCALE GENOMIC DNA]</scope>
    <source>
        <strain evidence="3">Basenji</strain>
    </source>
</reference>
<sequence length="387" mass="40826">PVPPAPPRAPSGRSDGDPRGRRGRGGRSGGTAREPAGAPRAGAGAATGEGGGGSREDGGDTGCSRAGANRSPADSRIPARGGRRAERRRGRGRLAGDRGRGIRALRGGACGGAGGRPAETRREESLGRGPRSAAASPLRTPLPPPKVTRKAPSAASPCSSPINIALTAPRENRKGLVSFPAPDLAIWFLNLDWGGGVGGGVGGTKLGKVLLSFPSVAIPRRILHPRRDVMSTSTCSFKDRCVSILCCKFCKQVLSSRGMKAVLLADTEIDLFSTDIPPTNAVDFIGRCYFTEICKCKLKDIACLKCGNIVGYHVIVPCCSCLLSCNNGHFWMFHSQAVYDINRLDSTGHLFSLSIHFAQQIKLTFSGIFLVETKVDRTNLKNSTIQV</sequence>
<evidence type="ECO:0000313" key="4">
    <source>
        <dbReference type="Proteomes" id="UP000694429"/>
    </source>
</evidence>
<protein>
    <submittedName>
        <fullName evidence="3">Family with sequence similarity 72 member A</fullName>
    </submittedName>
</protein>
<evidence type="ECO:0000256" key="1">
    <source>
        <dbReference type="ARBA" id="ARBA00006888"/>
    </source>
</evidence>
<feature type="region of interest" description="Disordered" evidence="2">
    <location>
        <begin position="1"/>
        <end position="161"/>
    </location>
</feature>
<dbReference type="PANTHER" id="PTHR31841:SF1">
    <property type="entry name" value="PROTEIN FAM72A-RELATED"/>
    <property type="match status" value="1"/>
</dbReference>
<reference evidence="3" key="2">
    <citation type="submission" date="2025-08" db="UniProtKB">
        <authorList>
            <consortium name="Ensembl"/>
        </authorList>
    </citation>
    <scope>IDENTIFICATION</scope>
</reference>
<evidence type="ECO:0000256" key="2">
    <source>
        <dbReference type="SAM" id="MobiDB-lite"/>
    </source>
</evidence>
<feature type="compositionally biased region" description="Basic residues" evidence="2">
    <location>
        <begin position="81"/>
        <end position="92"/>
    </location>
</feature>
<dbReference type="InterPro" id="IPR026768">
    <property type="entry name" value="YPEH2ZP"/>
</dbReference>
<gene>
    <name evidence="3" type="primary">FAM72A</name>
</gene>
<dbReference type="Ensembl" id="ENSCAFT00030014093.1">
    <property type="protein sequence ID" value="ENSCAFP00030012298.1"/>
    <property type="gene ID" value="ENSCAFG00030007631.1"/>
</dbReference>
<dbReference type="PANTHER" id="PTHR31841">
    <property type="entry name" value="PROTEIN FAM72A-RELATED"/>
    <property type="match status" value="1"/>
</dbReference>
<accession>A0A8C0MLW0</accession>
<dbReference type="Pfam" id="PF14976">
    <property type="entry name" value="YPEH2ZP"/>
    <property type="match status" value="1"/>
</dbReference>
<feature type="compositionally biased region" description="Low complexity" evidence="2">
    <location>
        <begin position="151"/>
        <end position="161"/>
    </location>
</feature>
<organism evidence="3 4">
    <name type="scientific">Canis lupus familiaris</name>
    <name type="common">Dog</name>
    <name type="synonym">Canis familiaris</name>
    <dbReference type="NCBI Taxonomy" id="9615"/>
    <lineage>
        <taxon>Eukaryota</taxon>
        <taxon>Metazoa</taxon>
        <taxon>Chordata</taxon>
        <taxon>Craniata</taxon>
        <taxon>Vertebrata</taxon>
        <taxon>Euteleostomi</taxon>
        <taxon>Mammalia</taxon>
        <taxon>Eutheria</taxon>
        <taxon>Laurasiatheria</taxon>
        <taxon>Carnivora</taxon>
        <taxon>Caniformia</taxon>
        <taxon>Canidae</taxon>
        <taxon>Canis</taxon>
    </lineage>
</organism>
<dbReference type="GO" id="GO:0005829">
    <property type="term" value="C:cytosol"/>
    <property type="evidence" value="ECO:0007669"/>
    <property type="project" value="UniProtKB-ARBA"/>
</dbReference>